<organism evidence="1 2">
    <name type="scientific">Racocetra persica</name>
    <dbReference type="NCBI Taxonomy" id="160502"/>
    <lineage>
        <taxon>Eukaryota</taxon>
        <taxon>Fungi</taxon>
        <taxon>Fungi incertae sedis</taxon>
        <taxon>Mucoromycota</taxon>
        <taxon>Glomeromycotina</taxon>
        <taxon>Glomeromycetes</taxon>
        <taxon>Diversisporales</taxon>
        <taxon>Gigasporaceae</taxon>
        <taxon>Racocetra</taxon>
    </lineage>
</organism>
<keyword evidence="2" id="KW-1185">Reference proteome</keyword>
<dbReference type="Proteomes" id="UP000789920">
    <property type="component" value="Unassembled WGS sequence"/>
</dbReference>
<comment type="caution">
    <text evidence="1">The sequence shown here is derived from an EMBL/GenBank/DDBJ whole genome shotgun (WGS) entry which is preliminary data.</text>
</comment>
<dbReference type="EMBL" id="CAJVQC010108736">
    <property type="protein sequence ID" value="CAG8834285.1"/>
    <property type="molecule type" value="Genomic_DNA"/>
</dbReference>
<feature type="non-terminal residue" evidence="1">
    <location>
        <position position="1"/>
    </location>
</feature>
<proteinExistence type="predicted"/>
<evidence type="ECO:0000313" key="2">
    <source>
        <dbReference type="Proteomes" id="UP000789920"/>
    </source>
</evidence>
<evidence type="ECO:0000313" key="1">
    <source>
        <dbReference type="EMBL" id="CAG8834285.1"/>
    </source>
</evidence>
<feature type="non-terminal residue" evidence="1">
    <location>
        <position position="153"/>
    </location>
</feature>
<sequence>SIVPNLHYSPFLHDWWYVKFTKENGVTKQTFYPFRVGYKCKTEIKGLQITTRIVQENMLNSQVPGFCCEENGISGDLLDNPTQAINSFYDKLFAEDKKNTRYSGPQIMGFDDQTILSELISDISFQPFNISINKLSIIIHSIGVSLNKDWGYA</sequence>
<protein>
    <submittedName>
        <fullName evidence="1">23078_t:CDS:1</fullName>
    </submittedName>
</protein>
<accession>A0ACA9SBE6</accession>
<name>A0ACA9SBE6_9GLOM</name>
<reference evidence="1" key="1">
    <citation type="submission" date="2021-06" db="EMBL/GenBank/DDBJ databases">
        <authorList>
            <person name="Kallberg Y."/>
            <person name="Tangrot J."/>
            <person name="Rosling A."/>
        </authorList>
    </citation>
    <scope>NUCLEOTIDE SEQUENCE</scope>
    <source>
        <strain evidence="1">MA461A</strain>
    </source>
</reference>
<gene>
    <name evidence="1" type="ORF">RPERSI_LOCUS29146</name>
</gene>